<gene>
    <name evidence="2" type="ORF">GCM10009535_32810</name>
</gene>
<dbReference type="InterPro" id="IPR009061">
    <property type="entry name" value="DNA-bd_dom_put_sf"/>
</dbReference>
<dbReference type="InterPro" id="IPR041657">
    <property type="entry name" value="HTH_17"/>
</dbReference>
<proteinExistence type="predicted"/>
<evidence type="ECO:0000259" key="1">
    <source>
        <dbReference type="Pfam" id="PF12728"/>
    </source>
</evidence>
<protein>
    <recommendedName>
        <fullName evidence="1">Helix-turn-helix domain-containing protein</fullName>
    </recommendedName>
</protein>
<dbReference type="EMBL" id="BAAAGU010000032">
    <property type="protein sequence ID" value="GAA0651965.1"/>
    <property type="molecule type" value="Genomic_DNA"/>
</dbReference>
<keyword evidence="3" id="KW-1185">Reference proteome</keyword>
<name>A0ABP3STC1_9ACTN</name>
<evidence type="ECO:0000313" key="3">
    <source>
        <dbReference type="Proteomes" id="UP001500724"/>
    </source>
</evidence>
<dbReference type="Pfam" id="PF12728">
    <property type="entry name" value="HTH_17"/>
    <property type="match status" value="1"/>
</dbReference>
<dbReference type="SUPFAM" id="SSF46955">
    <property type="entry name" value="Putative DNA-binding domain"/>
    <property type="match status" value="1"/>
</dbReference>
<comment type="caution">
    <text evidence="2">The sequence shown here is derived from an EMBL/GenBank/DDBJ whole genome shotgun (WGS) entry which is preliminary data.</text>
</comment>
<organism evidence="2 3">
    <name type="scientific">Streptomyces thermocarboxydovorans</name>
    <dbReference type="NCBI Taxonomy" id="59298"/>
    <lineage>
        <taxon>Bacteria</taxon>
        <taxon>Bacillati</taxon>
        <taxon>Actinomycetota</taxon>
        <taxon>Actinomycetes</taxon>
        <taxon>Kitasatosporales</taxon>
        <taxon>Streptomycetaceae</taxon>
        <taxon>Streptomyces</taxon>
    </lineage>
</organism>
<sequence>MLLTTGQAAEELGCAITTFRRLIRAGLLPGLSRRGVRVMIPLDVVQALRERRQAPLGRLPAGEVAVLRVGTARPAREPDRNWLGFAASLTPDDLLKALRGWWRCDAASVAAGGVLPVTLSGYVVAVLTGLERWEKNRQGRHAFPDARLAGYITDLAAPHTVITSSLEGDRRLAELLLGSRLSSHSGGAIAYVPTNPAS</sequence>
<dbReference type="Proteomes" id="UP001500724">
    <property type="component" value="Unassembled WGS sequence"/>
</dbReference>
<reference evidence="3" key="1">
    <citation type="journal article" date="2019" name="Int. J. Syst. Evol. Microbiol.">
        <title>The Global Catalogue of Microorganisms (GCM) 10K type strain sequencing project: providing services to taxonomists for standard genome sequencing and annotation.</title>
        <authorList>
            <consortium name="The Broad Institute Genomics Platform"/>
            <consortium name="The Broad Institute Genome Sequencing Center for Infectious Disease"/>
            <person name="Wu L."/>
            <person name="Ma J."/>
        </authorList>
    </citation>
    <scope>NUCLEOTIDE SEQUENCE [LARGE SCALE GENOMIC DNA]</scope>
    <source>
        <strain evidence="3">JCM 10367</strain>
    </source>
</reference>
<feature type="domain" description="Helix-turn-helix" evidence="1">
    <location>
        <begin position="2"/>
        <end position="52"/>
    </location>
</feature>
<dbReference type="RefSeq" id="WP_344001774.1">
    <property type="nucleotide sequence ID" value="NZ_BAAAGU010000032.1"/>
</dbReference>
<evidence type="ECO:0000313" key="2">
    <source>
        <dbReference type="EMBL" id="GAA0651965.1"/>
    </source>
</evidence>
<accession>A0ABP3STC1</accession>